<evidence type="ECO:0000313" key="1">
    <source>
        <dbReference type="EMBL" id="SFV68667.1"/>
    </source>
</evidence>
<protein>
    <submittedName>
        <fullName evidence="1">Uncharacterized protein</fullName>
    </submittedName>
</protein>
<proteinExistence type="predicted"/>
<dbReference type="EMBL" id="FPHL01000054">
    <property type="protein sequence ID" value="SFV68667.1"/>
    <property type="molecule type" value="Genomic_DNA"/>
</dbReference>
<dbReference type="AlphaFoldDB" id="A0A1W1CSJ2"/>
<name>A0A1W1CSJ2_9ZZZZ</name>
<sequence length="257" mass="29876">MFFHRVFLHMNKIILFTIVRIYRPFYRMVQCLGRGIVKFETVALSCLMVVIDDRIVKASGGSDDGQCSVPQGVDLVQAAGFEQRRHQKEVTSRFDLMGKCVAVPDVASEFLRMFLCHMAEKVFSPELSVPQHHDLYVHFKQSFYDRGNKLYALLCHKPPYKADKRDILPQRQSKPFLKVPFAHFLFQKCIDIIVGCDIAVYRRIPFCIVDPVEYAVEFMGMSTQMPVQAKTEFRCLYLFGIFFTDRRQRITESDTAF</sequence>
<organism evidence="1">
    <name type="scientific">hydrothermal vent metagenome</name>
    <dbReference type="NCBI Taxonomy" id="652676"/>
    <lineage>
        <taxon>unclassified sequences</taxon>
        <taxon>metagenomes</taxon>
        <taxon>ecological metagenomes</taxon>
    </lineage>
</organism>
<gene>
    <name evidence="1" type="ORF">MNB_SV-10-1061</name>
</gene>
<accession>A0A1W1CSJ2</accession>
<reference evidence="1" key="1">
    <citation type="submission" date="2016-10" db="EMBL/GenBank/DDBJ databases">
        <authorList>
            <person name="de Groot N.N."/>
        </authorList>
    </citation>
    <scope>NUCLEOTIDE SEQUENCE</scope>
</reference>